<dbReference type="OrthoDB" id="195446at2759"/>
<dbReference type="PANTHER" id="PTHR46082:SF11">
    <property type="entry name" value="AAA+ ATPASE DOMAIN-CONTAINING PROTEIN-RELATED"/>
    <property type="match status" value="1"/>
</dbReference>
<feature type="region of interest" description="Disordered" evidence="3">
    <location>
        <begin position="1"/>
        <end position="22"/>
    </location>
</feature>
<feature type="repeat" description="ANK" evidence="2">
    <location>
        <begin position="882"/>
        <end position="914"/>
    </location>
</feature>
<dbReference type="Proteomes" id="UP000566819">
    <property type="component" value="Unassembled WGS sequence"/>
</dbReference>
<dbReference type="EMBL" id="JAAMPI010000246">
    <property type="protein sequence ID" value="KAF4633612.1"/>
    <property type="molecule type" value="Genomic_DNA"/>
</dbReference>
<evidence type="ECO:0000259" key="5">
    <source>
        <dbReference type="Pfam" id="PF24883"/>
    </source>
</evidence>
<dbReference type="GO" id="GO:0003824">
    <property type="term" value="F:catalytic activity"/>
    <property type="evidence" value="ECO:0007669"/>
    <property type="project" value="InterPro"/>
</dbReference>
<name>A0A8H4W4M6_9HELO</name>
<keyword evidence="2" id="KW-0040">ANK repeat</keyword>
<dbReference type="InterPro" id="IPR053137">
    <property type="entry name" value="NLR-like"/>
</dbReference>
<dbReference type="Gene3D" id="3.40.50.1580">
    <property type="entry name" value="Nucleoside phosphorylase domain"/>
    <property type="match status" value="1"/>
</dbReference>
<protein>
    <recommendedName>
        <fullName evidence="8">Nucleoside phosphorylase domain-containing protein</fullName>
    </recommendedName>
</protein>
<feature type="domain" description="GPI inositol-deacylase winged helix" evidence="4">
    <location>
        <begin position="697"/>
        <end position="777"/>
    </location>
</feature>
<dbReference type="InterPro" id="IPR002110">
    <property type="entry name" value="Ankyrin_rpt"/>
</dbReference>
<evidence type="ECO:0000256" key="2">
    <source>
        <dbReference type="PROSITE-ProRule" id="PRU00023"/>
    </source>
</evidence>
<reference evidence="6 7" key="1">
    <citation type="submission" date="2020-03" db="EMBL/GenBank/DDBJ databases">
        <title>Draft Genome Sequence of Cudoniella acicularis.</title>
        <authorList>
            <person name="Buettner E."/>
            <person name="Kellner H."/>
        </authorList>
    </citation>
    <scope>NUCLEOTIDE SEQUENCE [LARGE SCALE GENOMIC DNA]</scope>
    <source>
        <strain evidence="6 7">DSM 108380</strain>
    </source>
</reference>
<keyword evidence="7" id="KW-1185">Reference proteome</keyword>
<dbReference type="SUPFAM" id="SSF52540">
    <property type="entry name" value="P-loop containing nucleoside triphosphate hydrolases"/>
    <property type="match status" value="1"/>
</dbReference>
<comment type="caution">
    <text evidence="6">The sequence shown here is derived from an EMBL/GenBank/DDBJ whole genome shotgun (WGS) entry which is preliminary data.</text>
</comment>
<dbReference type="InterPro" id="IPR054471">
    <property type="entry name" value="GPIID_WHD"/>
</dbReference>
<evidence type="ECO:0000259" key="4">
    <source>
        <dbReference type="Pfam" id="PF22939"/>
    </source>
</evidence>
<sequence>MSKRDLISEYSQDVATDNRKRRKTDLDDGQTLMADIPKFTANDAYTVGWICAISTEYVAVQAFLDEEHDRPEYVSPNDSNDYTLGKIGKHNVVIAVLPGGEYGIASAAIVAKDMLHSFPNVRIGLMVGIGGGAPSQKHDIRLGDIVVSEPRDGMGGVFQYDFGKTIQGQNFYTTGFLNQPPTVLRTAVNGIKAQYKRKGHKLEEAINKVLDDNPRLRQECKRPGSGSDRLYQSGVVHPPNYDSACVEHCGIDPLHLVLRSERTKEEDNPAIHYGVIASANQLMKSALVRDALVAAKNVITGGITGKEVLCFEMEAAGLMNQFPCLVIRGICDYSDSHKNKTWQGYAAMAAAAYAKDLLCRIPPIKVEAEKKIVDILSDVGEKVIGVARGVNNLLYEKRIQDHKTILNWLTPIDYAPQQTNYIGRRQPGTGQWLLDSAEYQAWLETNKQTLFCPGIPGAGKTIITAIVIDNLYTRFQCDASVGIAYLYCDFRRQQEQKTEDLLANVLKQLAQKQVSIPDSIQDLYDQYKDKPKRPSLDEISRVLHSISTLYSKIFIVLDALDECQVTDECRTRLLSEIFKLQERERANIFSTSRPIPEIQEIFKASVSLEIRARDEDVQTYLAGHMTHLPSFVLSSPDLQNAIIATISKAVDGMFLLVPLHMDSLAREPTVGHIERALQNLPIELDETYKQAMIRIESQGGGFRELAKKVLYWVIHARRVLSTAELQHALAVEPRTLKLNRKFIPNIEIIGSICAGLVIVDTQSNVVRLVHYTTQEYFDRAQDNWFPNAEINIATVCVTYLSFDEFESGICQNDKEFEERLQTSRLYDYVSHNWGHHARKASTLIPEVISFLERKVQVEASSQALLAVKQWPWQVGYSQDFPKQMTGLHLSAYFGVEPVVKLLLDKGADIAAADDYCSRRAPILI</sequence>
<feature type="domain" description="Nephrocystin 3-like N-terminal" evidence="5">
    <location>
        <begin position="428"/>
        <end position="593"/>
    </location>
</feature>
<dbReference type="Gene3D" id="3.40.50.300">
    <property type="entry name" value="P-loop containing nucleotide triphosphate hydrolases"/>
    <property type="match status" value="1"/>
</dbReference>
<dbReference type="Pfam" id="PF22939">
    <property type="entry name" value="WHD_GPIID"/>
    <property type="match status" value="1"/>
</dbReference>
<dbReference type="SUPFAM" id="SSF53167">
    <property type="entry name" value="Purine and uridine phosphorylases"/>
    <property type="match status" value="1"/>
</dbReference>
<dbReference type="PROSITE" id="PS50297">
    <property type="entry name" value="ANK_REP_REGION"/>
    <property type="match status" value="1"/>
</dbReference>
<dbReference type="GO" id="GO:0009116">
    <property type="term" value="P:nucleoside metabolic process"/>
    <property type="evidence" value="ECO:0007669"/>
    <property type="project" value="InterPro"/>
</dbReference>
<dbReference type="InterPro" id="IPR035994">
    <property type="entry name" value="Nucleoside_phosphorylase_sf"/>
</dbReference>
<evidence type="ECO:0000256" key="3">
    <source>
        <dbReference type="SAM" id="MobiDB-lite"/>
    </source>
</evidence>
<dbReference type="InterPro" id="IPR056884">
    <property type="entry name" value="NPHP3-like_N"/>
</dbReference>
<dbReference type="PROSITE" id="PS50088">
    <property type="entry name" value="ANK_REPEAT"/>
    <property type="match status" value="1"/>
</dbReference>
<evidence type="ECO:0000256" key="1">
    <source>
        <dbReference type="ARBA" id="ARBA00022737"/>
    </source>
</evidence>
<proteinExistence type="predicted"/>
<evidence type="ECO:0000313" key="6">
    <source>
        <dbReference type="EMBL" id="KAF4633612.1"/>
    </source>
</evidence>
<dbReference type="AlphaFoldDB" id="A0A8H4W4M6"/>
<dbReference type="InterPro" id="IPR027417">
    <property type="entry name" value="P-loop_NTPase"/>
</dbReference>
<accession>A0A8H4W4M6</accession>
<keyword evidence="1" id="KW-0677">Repeat</keyword>
<organism evidence="6 7">
    <name type="scientific">Cudoniella acicularis</name>
    <dbReference type="NCBI Taxonomy" id="354080"/>
    <lineage>
        <taxon>Eukaryota</taxon>
        <taxon>Fungi</taxon>
        <taxon>Dikarya</taxon>
        <taxon>Ascomycota</taxon>
        <taxon>Pezizomycotina</taxon>
        <taxon>Leotiomycetes</taxon>
        <taxon>Helotiales</taxon>
        <taxon>Tricladiaceae</taxon>
        <taxon>Cudoniella</taxon>
    </lineage>
</organism>
<dbReference type="Pfam" id="PF24883">
    <property type="entry name" value="NPHP3_N"/>
    <property type="match status" value="1"/>
</dbReference>
<evidence type="ECO:0000313" key="7">
    <source>
        <dbReference type="Proteomes" id="UP000566819"/>
    </source>
</evidence>
<dbReference type="PANTHER" id="PTHR46082">
    <property type="entry name" value="ATP/GTP-BINDING PROTEIN-RELATED"/>
    <property type="match status" value="1"/>
</dbReference>
<gene>
    <name evidence="6" type="ORF">G7Y89_g4500</name>
</gene>
<evidence type="ECO:0008006" key="8">
    <source>
        <dbReference type="Google" id="ProtNLM"/>
    </source>
</evidence>